<keyword evidence="5 6" id="KW-0472">Membrane</keyword>
<evidence type="ECO:0000256" key="4">
    <source>
        <dbReference type="ARBA" id="ARBA00022989"/>
    </source>
</evidence>
<dbReference type="STRING" id="5288.A0A5C5G5A4"/>
<keyword evidence="6" id="KW-0406">Ion transport</keyword>
<dbReference type="Pfam" id="PF04145">
    <property type="entry name" value="Ctr"/>
    <property type="match status" value="1"/>
</dbReference>
<keyword evidence="3 6" id="KW-0812">Transmembrane</keyword>
<organism evidence="7 8">
    <name type="scientific">Rhodotorula diobovata</name>
    <dbReference type="NCBI Taxonomy" id="5288"/>
    <lineage>
        <taxon>Eukaryota</taxon>
        <taxon>Fungi</taxon>
        <taxon>Dikarya</taxon>
        <taxon>Basidiomycota</taxon>
        <taxon>Pucciniomycotina</taxon>
        <taxon>Microbotryomycetes</taxon>
        <taxon>Sporidiobolales</taxon>
        <taxon>Sporidiobolaceae</taxon>
        <taxon>Rhodotorula</taxon>
    </lineage>
</organism>
<accession>A0A5C5G5A4</accession>
<dbReference type="GO" id="GO:0005375">
    <property type="term" value="F:copper ion transmembrane transporter activity"/>
    <property type="evidence" value="ECO:0007669"/>
    <property type="project" value="UniProtKB-UniRule"/>
</dbReference>
<dbReference type="EMBL" id="SOZI01000009">
    <property type="protein sequence ID" value="TNY23679.1"/>
    <property type="molecule type" value="Genomic_DNA"/>
</dbReference>
<evidence type="ECO:0000313" key="8">
    <source>
        <dbReference type="Proteomes" id="UP000311382"/>
    </source>
</evidence>
<keyword evidence="6" id="KW-0187">Copper transport</keyword>
<keyword evidence="6" id="KW-0813">Transport</keyword>
<gene>
    <name evidence="7" type="ORF">DMC30DRAFT_414007</name>
</gene>
<feature type="transmembrane region" description="Helical" evidence="6">
    <location>
        <begin position="48"/>
        <end position="65"/>
    </location>
</feature>
<evidence type="ECO:0000256" key="2">
    <source>
        <dbReference type="ARBA" id="ARBA00006921"/>
    </source>
</evidence>
<comment type="caution">
    <text evidence="7">The sequence shown here is derived from an EMBL/GenBank/DDBJ whole genome shotgun (WGS) entry which is preliminary data.</text>
</comment>
<sequence>MDHSGMDHSGDSMDMGTGACQISMLWNWTVQDACFLTSGWHIRSVGDYVGTLIGVFFLVVALEGVRRLGREYDQSIRAAYYRREALALAALAKNQGREVAQAAPFRPSHKEHAIRSVFYFVQYSVAFLLMLLGMYFNGGVLLAIFAGGGVGHFIFARDTATDSSTAYEQQKDECCC</sequence>
<name>A0A5C5G5A4_9BASI</name>
<comment type="similarity">
    <text evidence="2 6">Belongs to the copper transporter (Ctr) (TC 1.A.56) family. SLC31A subfamily.</text>
</comment>
<evidence type="ECO:0000256" key="3">
    <source>
        <dbReference type="ARBA" id="ARBA00022692"/>
    </source>
</evidence>
<evidence type="ECO:0000256" key="6">
    <source>
        <dbReference type="RuleBase" id="RU367022"/>
    </source>
</evidence>
<proteinExistence type="inferred from homology"/>
<keyword evidence="4 6" id="KW-1133">Transmembrane helix</keyword>
<dbReference type="GO" id="GO:0016020">
    <property type="term" value="C:membrane"/>
    <property type="evidence" value="ECO:0007669"/>
    <property type="project" value="UniProtKB-SubCell"/>
</dbReference>
<dbReference type="OrthoDB" id="161814at2759"/>
<dbReference type="PANTHER" id="PTHR12483:SF73">
    <property type="entry name" value="COPPER TRANSPORT PROTEIN CTR3"/>
    <property type="match status" value="1"/>
</dbReference>
<reference evidence="7 8" key="1">
    <citation type="submission" date="2019-03" db="EMBL/GenBank/DDBJ databases">
        <title>Rhodosporidium diobovatum UCD-FST 08-225 genome sequencing, assembly, and annotation.</title>
        <authorList>
            <person name="Fakankun I.U."/>
            <person name="Fristensky B."/>
            <person name="Levin D.B."/>
        </authorList>
    </citation>
    <scope>NUCLEOTIDE SEQUENCE [LARGE SCALE GENOMIC DNA]</scope>
    <source>
        <strain evidence="7 8">UCD-FST 08-225</strain>
    </source>
</reference>
<dbReference type="PANTHER" id="PTHR12483">
    <property type="entry name" value="SOLUTE CARRIER FAMILY 31 COPPER TRANSPORTERS"/>
    <property type="match status" value="1"/>
</dbReference>
<keyword evidence="6" id="KW-0186">Copper</keyword>
<evidence type="ECO:0000256" key="5">
    <source>
        <dbReference type="ARBA" id="ARBA00023136"/>
    </source>
</evidence>
<dbReference type="Proteomes" id="UP000311382">
    <property type="component" value="Unassembled WGS sequence"/>
</dbReference>
<evidence type="ECO:0000256" key="1">
    <source>
        <dbReference type="ARBA" id="ARBA00004141"/>
    </source>
</evidence>
<dbReference type="AlphaFoldDB" id="A0A5C5G5A4"/>
<dbReference type="InterPro" id="IPR007274">
    <property type="entry name" value="Cop_transporter"/>
</dbReference>
<keyword evidence="8" id="KW-1185">Reference proteome</keyword>
<evidence type="ECO:0000313" key="7">
    <source>
        <dbReference type="EMBL" id="TNY23679.1"/>
    </source>
</evidence>
<protein>
    <recommendedName>
        <fullName evidence="6">Copper transport protein</fullName>
    </recommendedName>
</protein>
<comment type="subcellular location">
    <subcellularLocation>
        <location evidence="1 6">Membrane</location>
        <topology evidence="1 6">Multi-pass membrane protein</topology>
    </subcellularLocation>
</comment>